<evidence type="ECO:0000256" key="3">
    <source>
        <dbReference type="ARBA" id="ARBA00022691"/>
    </source>
</evidence>
<dbReference type="EMBL" id="CP049056">
    <property type="protein sequence ID" value="QIE54483.1"/>
    <property type="molecule type" value="Genomic_DNA"/>
</dbReference>
<dbReference type="PANTHER" id="PTHR30307:SF0">
    <property type="entry name" value="S-ADENOSYLMETHIONINE:TRNA RIBOSYLTRANSFERASE-ISOMERASE"/>
    <property type="match status" value="1"/>
</dbReference>
<dbReference type="SUPFAM" id="SSF111337">
    <property type="entry name" value="QueA-like"/>
    <property type="match status" value="1"/>
</dbReference>
<comment type="pathway">
    <text evidence="5">tRNA modification; tRNA-queuosine biosynthesis.</text>
</comment>
<comment type="subcellular location">
    <subcellularLocation>
        <location evidence="5">Cytoplasm</location>
    </subcellularLocation>
</comment>
<evidence type="ECO:0000313" key="6">
    <source>
        <dbReference type="EMBL" id="QIE54483.1"/>
    </source>
</evidence>
<dbReference type="InterPro" id="IPR036100">
    <property type="entry name" value="QueA_sf"/>
</dbReference>
<protein>
    <recommendedName>
        <fullName evidence="5">S-adenosylmethionine:tRNA ribosyltransferase-isomerase</fullName>
        <ecNumber evidence="5">2.4.99.17</ecNumber>
    </recommendedName>
    <alternativeName>
        <fullName evidence="5">Queuosine biosynthesis protein QueA</fullName>
    </alternativeName>
</protein>
<dbReference type="UniPathway" id="UPA00392"/>
<comment type="similarity">
    <text evidence="5">Belongs to the QueA family.</text>
</comment>
<organism evidence="6 7">
    <name type="scientific">Pikeienuella piscinae</name>
    <dbReference type="NCBI Taxonomy" id="2748098"/>
    <lineage>
        <taxon>Bacteria</taxon>
        <taxon>Pseudomonadati</taxon>
        <taxon>Pseudomonadota</taxon>
        <taxon>Alphaproteobacteria</taxon>
        <taxon>Rhodobacterales</taxon>
        <taxon>Paracoccaceae</taxon>
        <taxon>Pikeienuella</taxon>
    </lineage>
</organism>
<dbReference type="GO" id="GO:0051075">
    <property type="term" value="F:S-adenosylmethionine:tRNA ribosyltransferase-isomerase activity"/>
    <property type="evidence" value="ECO:0007669"/>
    <property type="project" value="UniProtKB-EC"/>
</dbReference>
<dbReference type="EC" id="2.4.99.17" evidence="5"/>
<dbReference type="Proteomes" id="UP000503336">
    <property type="component" value="Chromosome"/>
</dbReference>
<keyword evidence="6" id="KW-0413">Isomerase</keyword>
<accession>A0A7L5BU65</accession>
<dbReference type="InterPro" id="IPR042119">
    <property type="entry name" value="QueA_dom2"/>
</dbReference>
<dbReference type="NCBIfam" id="NF001140">
    <property type="entry name" value="PRK00147.1"/>
    <property type="match status" value="1"/>
</dbReference>
<dbReference type="PANTHER" id="PTHR30307">
    <property type="entry name" value="S-ADENOSYLMETHIONINE:TRNA RIBOSYLTRANSFERASE-ISOMERASE"/>
    <property type="match status" value="1"/>
</dbReference>
<reference evidence="6 7" key="1">
    <citation type="submission" date="2020-02" db="EMBL/GenBank/DDBJ databases">
        <title>complete genome sequence of Rhodobacteraceae bacterium.</title>
        <authorList>
            <person name="Park J."/>
            <person name="Kim Y.-S."/>
            <person name="Kim K.-H."/>
        </authorList>
    </citation>
    <scope>NUCLEOTIDE SEQUENCE [LARGE SCALE GENOMIC DNA]</scope>
    <source>
        <strain evidence="6 7">RR4-56</strain>
    </source>
</reference>
<evidence type="ECO:0000313" key="7">
    <source>
        <dbReference type="Proteomes" id="UP000503336"/>
    </source>
</evidence>
<keyword evidence="6" id="KW-0328">Glycosyltransferase</keyword>
<keyword evidence="1 5" id="KW-0963">Cytoplasm</keyword>
<keyword evidence="3 5" id="KW-0949">S-adenosyl-L-methionine</keyword>
<comment type="catalytic activity">
    <reaction evidence="5">
        <text>7-aminomethyl-7-carbaguanosine(34) in tRNA + S-adenosyl-L-methionine = epoxyqueuosine(34) in tRNA + adenine + L-methionine + 2 H(+)</text>
        <dbReference type="Rhea" id="RHEA:32155"/>
        <dbReference type="Rhea" id="RHEA-COMP:10342"/>
        <dbReference type="Rhea" id="RHEA-COMP:18582"/>
        <dbReference type="ChEBI" id="CHEBI:15378"/>
        <dbReference type="ChEBI" id="CHEBI:16708"/>
        <dbReference type="ChEBI" id="CHEBI:57844"/>
        <dbReference type="ChEBI" id="CHEBI:59789"/>
        <dbReference type="ChEBI" id="CHEBI:82833"/>
        <dbReference type="ChEBI" id="CHEBI:194443"/>
        <dbReference type="EC" id="2.4.99.17"/>
    </reaction>
</comment>
<keyword evidence="4 5" id="KW-0671">Queuosine biosynthesis</keyword>
<evidence type="ECO:0000256" key="2">
    <source>
        <dbReference type="ARBA" id="ARBA00022679"/>
    </source>
</evidence>
<dbReference type="GO" id="GO:0008616">
    <property type="term" value="P:tRNA queuosine(34) biosynthetic process"/>
    <property type="evidence" value="ECO:0007669"/>
    <property type="project" value="UniProtKB-UniRule"/>
</dbReference>
<proteinExistence type="inferred from homology"/>
<dbReference type="RefSeq" id="WP_165094777.1">
    <property type="nucleotide sequence ID" value="NZ_CP049056.1"/>
</dbReference>
<dbReference type="InterPro" id="IPR003699">
    <property type="entry name" value="QueA"/>
</dbReference>
<dbReference type="HAMAP" id="MF_00113">
    <property type="entry name" value="QueA"/>
    <property type="match status" value="1"/>
</dbReference>
<comment type="subunit">
    <text evidence="5">Monomer.</text>
</comment>
<evidence type="ECO:0000256" key="1">
    <source>
        <dbReference type="ARBA" id="ARBA00022490"/>
    </source>
</evidence>
<sequence>MRVDEFDFDLPEELIALRPARPRRAAKMLVASAATDEITVFEDLPRHLKRGDLIVFNDTKVIPARLTGRRIRAQSEVAMEATLLKRLGPDRWSALAKPGKRLRPGDALDFNGLRATLAAKDEGGLVEIAFAEKGALLDAAIARVGAPPLPPYIAARRAADAEDVADYQTIFAERPGAVAAPTASLHFEPEVMAALEAAGVATARLTLHVGAGTFLPVKAEEAADHHMHAEWGEITPEAATMINAARRAGGRIIAAGTTALRLLESAAEPDGRIAPWRGETDIFILPGHRFLAVDGLITNFHLPRSTLFMLVSAFMGTARMRALYTQAIAARMRFYSYGDASLLWRPLTRDCIPA</sequence>
<dbReference type="Pfam" id="PF02547">
    <property type="entry name" value="Queuosine_synth"/>
    <property type="match status" value="1"/>
</dbReference>
<dbReference type="InterPro" id="IPR042118">
    <property type="entry name" value="QueA_dom1"/>
</dbReference>
<keyword evidence="2 5" id="KW-0808">Transferase</keyword>
<dbReference type="NCBIfam" id="TIGR00113">
    <property type="entry name" value="queA"/>
    <property type="match status" value="1"/>
</dbReference>
<name>A0A7L5BU65_9RHOB</name>
<evidence type="ECO:0000256" key="4">
    <source>
        <dbReference type="ARBA" id="ARBA00022785"/>
    </source>
</evidence>
<dbReference type="Gene3D" id="3.40.1780.10">
    <property type="entry name" value="QueA-like"/>
    <property type="match status" value="1"/>
</dbReference>
<dbReference type="KEGG" id="hdh:G5B40_02945"/>
<dbReference type="GO" id="GO:0005737">
    <property type="term" value="C:cytoplasm"/>
    <property type="evidence" value="ECO:0007669"/>
    <property type="project" value="UniProtKB-SubCell"/>
</dbReference>
<evidence type="ECO:0000256" key="5">
    <source>
        <dbReference type="HAMAP-Rule" id="MF_00113"/>
    </source>
</evidence>
<keyword evidence="7" id="KW-1185">Reference proteome</keyword>
<gene>
    <name evidence="5 6" type="primary">queA</name>
    <name evidence="6" type="ORF">G5B40_02945</name>
</gene>
<dbReference type="AlphaFoldDB" id="A0A7L5BU65"/>
<comment type="function">
    <text evidence="5">Transfers and isomerizes the ribose moiety from AdoMet to the 7-aminomethyl group of 7-deazaguanine (preQ1-tRNA) to give epoxyqueuosine (oQ-tRNA).</text>
</comment>
<dbReference type="Gene3D" id="2.40.10.240">
    <property type="entry name" value="QueA-like"/>
    <property type="match status" value="1"/>
</dbReference>